<dbReference type="RefSeq" id="XP_068364102.1">
    <property type="nucleotide sequence ID" value="XM_068500854.1"/>
</dbReference>
<evidence type="ECO:0000313" key="3">
    <source>
        <dbReference type="Proteomes" id="UP000179807"/>
    </source>
</evidence>
<sequence length="191" mass="22199">MTLRSTFKQHVTDDVNPLLDTTAKMQQRIKTLQNDLANIMQRISNEMAEFKATTSETRKRDIKKKVMLLIRRQKIYEKQLAFFDSQLFNIDQLTFGAQLENESFANDDQQHPLTRSELTAVLVDGNSNNFNQTILVQELNSINDLMSELDPLPENDDLYQLDFKELEKEFLVTPIPLDEHLTEYDESVLTA</sequence>
<dbReference type="GeneID" id="94835558"/>
<feature type="coiled-coil region" evidence="1">
    <location>
        <begin position="22"/>
        <end position="49"/>
    </location>
</feature>
<proteinExistence type="predicted"/>
<evidence type="ECO:0000256" key="1">
    <source>
        <dbReference type="SAM" id="Coils"/>
    </source>
</evidence>
<evidence type="ECO:0008006" key="4">
    <source>
        <dbReference type="Google" id="ProtNLM"/>
    </source>
</evidence>
<reference evidence="2" key="1">
    <citation type="submission" date="2016-10" db="EMBL/GenBank/DDBJ databases">
        <authorList>
            <person name="Benchimol M."/>
            <person name="Almeida L.G."/>
            <person name="Vasconcelos A.T."/>
            <person name="Perreira-Neves A."/>
            <person name="Rosa I.A."/>
            <person name="Tasca T."/>
            <person name="Bogo M.R."/>
            <person name="de Souza W."/>
        </authorList>
    </citation>
    <scope>NUCLEOTIDE SEQUENCE [LARGE SCALE GENOMIC DNA]</scope>
    <source>
        <strain evidence="2">K</strain>
    </source>
</reference>
<keyword evidence="3" id="KW-1185">Reference proteome</keyword>
<keyword evidence="1" id="KW-0175">Coiled coil</keyword>
<dbReference type="Proteomes" id="UP000179807">
    <property type="component" value="Unassembled WGS sequence"/>
</dbReference>
<dbReference type="AlphaFoldDB" id="A0A1J4KMP6"/>
<comment type="caution">
    <text evidence="2">The sequence shown here is derived from an EMBL/GenBank/DDBJ whole genome shotgun (WGS) entry which is preliminary data.</text>
</comment>
<protein>
    <recommendedName>
        <fullName evidence="4">SNF7 family protein</fullName>
    </recommendedName>
</protein>
<evidence type="ECO:0000313" key="2">
    <source>
        <dbReference type="EMBL" id="OHT10966.1"/>
    </source>
</evidence>
<dbReference type="EMBL" id="MLAK01000597">
    <property type="protein sequence ID" value="OHT10966.1"/>
    <property type="molecule type" value="Genomic_DNA"/>
</dbReference>
<name>A0A1J4KMP6_9EUKA</name>
<dbReference type="OrthoDB" id="10611424at2759"/>
<accession>A0A1J4KMP6</accession>
<dbReference type="VEuPathDB" id="TrichDB:TRFO_19544"/>
<organism evidence="2 3">
    <name type="scientific">Tritrichomonas foetus</name>
    <dbReference type="NCBI Taxonomy" id="1144522"/>
    <lineage>
        <taxon>Eukaryota</taxon>
        <taxon>Metamonada</taxon>
        <taxon>Parabasalia</taxon>
        <taxon>Tritrichomonadida</taxon>
        <taxon>Tritrichomonadidae</taxon>
        <taxon>Tritrichomonas</taxon>
    </lineage>
</organism>
<gene>
    <name evidence="2" type="ORF">TRFO_19544</name>
</gene>